<dbReference type="InterPro" id="IPR025514">
    <property type="entry name" value="DUF4402"/>
</dbReference>
<keyword evidence="3" id="KW-1185">Reference proteome</keyword>
<reference evidence="2 3" key="1">
    <citation type="submission" date="2019-07" db="EMBL/GenBank/DDBJ databases">
        <title>Genomic Encyclopedia of Archaeal and Bacterial Type Strains, Phase II (KMG-II): from individual species to whole genera.</title>
        <authorList>
            <person name="Goeker M."/>
        </authorList>
    </citation>
    <scope>NUCLEOTIDE SEQUENCE [LARGE SCALE GENOMIC DNA]</scope>
    <source>
        <strain evidence="2 3">DSM 21935</strain>
    </source>
</reference>
<feature type="signal peptide" evidence="1">
    <location>
        <begin position="1"/>
        <end position="24"/>
    </location>
</feature>
<protein>
    <recommendedName>
        <fullName evidence="4">DUF4402 domain-containing protein</fullName>
    </recommendedName>
</protein>
<sequence>MKNITIILGFLYLCCGLGFSTVTAQNADSQFSINVSADIVSSVEIITIRPMNLSDAKPQNNQIHIDPKSSRRAGKMVAVGNPNDKIRISFLENRQLTQQSGSQTVGFQYRVTGNTRDDQATAEKLNAENRDFRLNDEGRFYLWIGGQVDVSTAPPGNYRGDFTLEIEYL</sequence>
<gene>
    <name evidence="2" type="ORF">LX73_0978</name>
</gene>
<keyword evidence="1" id="KW-0732">Signal</keyword>
<comment type="caution">
    <text evidence="2">The sequence shown here is derived from an EMBL/GenBank/DDBJ whole genome shotgun (WGS) entry which is preliminary data.</text>
</comment>
<dbReference type="AlphaFoldDB" id="A0A5D3YRN6"/>
<accession>A0A5D3YRN6</accession>
<dbReference type="Proteomes" id="UP000324595">
    <property type="component" value="Unassembled WGS sequence"/>
</dbReference>
<evidence type="ECO:0008006" key="4">
    <source>
        <dbReference type="Google" id="ProtNLM"/>
    </source>
</evidence>
<dbReference type="Pfam" id="PF14352">
    <property type="entry name" value="DUF4402"/>
    <property type="match status" value="1"/>
</dbReference>
<dbReference type="EMBL" id="VNHY01000001">
    <property type="protein sequence ID" value="TYP95663.1"/>
    <property type="molecule type" value="Genomic_DNA"/>
</dbReference>
<dbReference type="OrthoDB" id="824583at2"/>
<dbReference type="RefSeq" id="WP_148898321.1">
    <property type="nucleotide sequence ID" value="NZ_VNHY01000001.1"/>
</dbReference>
<evidence type="ECO:0000256" key="1">
    <source>
        <dbReference type="SAM" id="SignalP"/>
    </source>
</evidence>
<evidence type="ECO:0000313" key="3">
    <source>
        <dbReference type="Proteomes" id="UP000324595"/>
    </source>
</evidence>
<feature type="chain" id="PRO_5023089250" description="DUF4402 domain-containing protein" evidence="1">
    <location>
        <begin position="25"/>
        <end position="169"/>
    </location>
</feature>
<name>A0A5D3YRN6_9BACT</name>
<organism evidence="2 3">
    <name type="scientific">Fodinibius salinus</name>
    <dbReference type="NCBI Taxonomy" id="860790"/>
    <lineage>
        <taxon>Bacteria</taxon>
        <taxon>Pseudomonadati</taxon>
        <taxon>Balneolota</taxon>
        <taxon>Balneolia</taxon>
        <taxon>Balneolales</taxon>
        <taxon>Balneolaceae</taxon>
        <taxon>Fodinibius</taxon>
    </lineage>
</organism>
<proteinExistence type="predicted"/>
<evidence type="ECO:0000313" key="2">
    <source>
        <dbReference type="EMBL" id="TYP95663.1"/>
    </source>
</evidence>